<organism evidence="2 3">
    <name type="scientific">Exobacillus caeni</name>
    <dbReference type="NCBI Taxonomy" id="2574798"/>
    <lineage>
        <taxon>Bacteria</taxon>
        <taxon>Bacillati</taxon>
        <taxon>Bacillota</taxon>
        <taxon>Bacilli</taxon>
        <taxon>Bacillales</taxon>
        <taxon>Guptibacillaceae</taxon>
        <taxon>Exobacillus</taxon>
    </lineage>
</organism>
<keyword evidence="1" id="KW-0812">Transmembrane</keyword>
<keyword evidence="1" id="KW-0472">Membrane</keyword>
<dbReference type="AlphaFoldDB" id="A0A5R9F739"/>
<dbReference type="Pfam" id="PF12841">
    <property type="entry name" value="YvrJ"/>
    <property type="match status" value="1"/>
</dbReference>
<sequence length="57" mass="6289">MVGFLDIAGLIGSVKTVGFPIVMAVYLLVRMEKRIEGLEASLEKVIDQTKSRDKHGE</sequence>
<dbReference type="RefSeq" id="WP_138127370.1">
    <property type="nucleotide sequence ID" value="NZ_SWLG01000009.1"/>
</dbReference>
<evidence type="ECO:0000256" key="1">
    <source>
        <dbReference type="SAM" id="Phobius"/>
    </source>
</evidence>
<keyword evidence="3" id="KW-1185">Reference proteome</keyword>
<evidence type="ECO:0000313" key="3">
    <source>
        <dbReference type="Proteomes" id="UP000308230"/>
    </source>
</evidence>
<dbReference type="InterPro" id="IPR024419">
    <property type="entry name" value="YvrJ"/>
</dbReference>
<dbReference type="OrthoDB" id="2662123at2"/>
<gene>
    <name evidence="2" type="ORF">FCL54_14120</name>
</gene>
<comment type="caution">
    <text evidence="2">The sequence shown here is derived from an EMBL/GenBank/DDBJ whole genome shotgun (WGS) entry which is preliminary data.</text>
</comment>
<dbReference type="EMBL" id="SWLG01000009">
    <property type="protein sequence ID" value="TLS36653.1"/>
    <property type="molecule type" value="Genomic_DNA"/>
</dbReference>
<evidence type="ECO:0000313" key="2">
    <source>
        <dbReference type="EMBL" id="TLS36653.1"/>
    </source>
</evidence>
<protein>
    <submittedName>
        <fullName evidence="2">YvrJ family protein</fullName>
    </submittedName>
</protein>
<reference evidence="2 3" key="1">
    <citation type="submission" date="2019-04" db="EMBL/GenBank/DDBJ databases">
        <title>Bacillus caeni sp. nov., a bacterium isolated from mangrove sediment.</title>
        <authorList>
            <person name="Huang H."/>
            <person name="Mo K."/>
            <person name="Hu Y."/>
        </authorList>
    </citation>
    <scope>NUCLEOTIDE SEQUENCE [LARGE SCALE GENOMIC DNA]</scope>
    <source>
        <strain evidence="2 3">HB172195</strain>
    </source>
</reference>
<keyword evidence="1" id="KW-1133">Transmembrane helix</keyword>
<accession>A0A5R9F739</accession>
<dbReference type="Proteomes" id="UP000308230">
    <property type="component" value="Unassembled WGS sequence"/>
</dbReference>
<proteinExistence type="predicted"/>
<name>A0A5R9F739_9BACL</name>
<feature type="transmembrane region" description="Helical" evidence="1">
    <location>
        <begin position="6"/>
        <end position="29"/>
    </location>
</feature>